<comment type="caution">
    <text evidence="1">The sequence shown here is derived from an EMBL/GenBank/DDBJ whole genome shotgun (WGS) entry which is preliminary data.</text>
</comment>
<accession>A0A4R2JJX6</accession>
<organism evidence="1 2">
    <name type="scientific">Actinocrispum wychmicini</name>
    <dbReference type="NCBI Taxonomy" id="1213861"/>
    <lineage>
        <taxon>Bacteria</taxon>
        <taxon>Bacillati</taxon>
        <taxon>Actinomycetota</taxon>
        <taxon>Actinomycetes</taxon>
        <taxon>Pseudonocardiales</taxon>
        <taxon>Pseudonocardiaceae</taxon>
        <taxon>Actinocrispum</taxon>
    </lineage>
</organism>
<dbReference type="InterPro" id="IPR048152">
    <property type="entry name" value="AMED_5909-like"/>
</dbReference>
<gene>
    <name evidence="1" type="ORF">EV192_104286</name>
</gene>
<dbReference type="NCBIfam" id="NF041510">
    <property type="entry name" value="AMED_5909_fam"/>
    <property type="match status" value="1"/>
</dbReference>
<evidence type="ECO:0000313" key="2">
    <source>
        <dbReference type="Proteomes" id="UP000295680"/>
    </source>
</evidence>
<evidence type="ECO:0000313" key="1">
    <source>
        <dbReference type="EMBL" id="TCO59444.1"/>
    </source>
</evidence>
<dbReference type="Proteomes" id="UP000295680">
    <property type="component" value="Unassembled WGS sequence"/>
</dbReference>
<protein>
    <submittedName>
        <fullName evidence="1">Uncharacterized protein</fullName>
    </submittedName>
</protein>
<name>A0A4R2JJX6_9PSEU</name>
<dbReference type="AlphaFoldDB" id="A0A4R2JJX6"/>
<proteinExistence type="predicted"/>
<reference evidence="1 2" key="1">
    <citation type="submission" date="2019-03" db="EMBL/GenBank/DDBJ databases">
        <title>Genomic Encyclopedia of Type Strains, Phase IV (KMG-IV): sequencing the most valuable type-strain genomes for metagenomic binning, comparative biology and taxonomic classification.</title>
        <authorList>
            <person name="Goeker M."/>
        </authorList>
    </citation>
    <scope>NUCLEOTIDE SEQUENCE [LARGE SCALE GENOMIC DNA]</scope>
    <source>
        <strain evidence="1 2">DSM 45934</strain>
    </source>
</reference>
<keyword evidence="2" id="KW-1185">Reference proteome</keyword>
<dbReference type="EMBL" id="SLWS01000004">
    <property type="protein sequence ID" value="TCO59444.1"/>
    <property type="molecule type" value="Genomic_DNA"/>
</dbReference>
<sequence length="83" mass="9563">MTVRGSRRFGEGVTTLQQAYSVTPMTPAKDATAQQQRDFFRERAAMFSSVARTDRDHRWEALACVWLEQEKVDQIEQALKCPK</sequence>